<dbReference type="SMART" id="SM00115">
    <property type="entry name" value="CASc"/>
    <property type="match status" value="1"/>
</dbReference>
<organism evidence="5 6">
    <name type="scientific">Microctonus aethiopoides</name>
    <dbReference type="NCBI Taxonomy" id="144406"/>
    <lineage>
        <taxon>Eukaryota</taxon>
        <taxon>Metazoa</taxon>
        <taxon>Ecdysozoa</taxon>
        <taxon>Arthropoda</taxon>
        <taxon>Hexapoda</taxon>
        <taxon>Insecta</taxon>
        <taxon>Pterygota</taxon>
        <taxon>Neoptera</taxon>
        <taxon>Endopterygota</taxon>
        <taxon>Hymenoptera</taxon>
        <taxon>Apocrita</taxon>
        <taxon>Ichneumonoidea</taxon>
        <taxon>Braconidae</taxon>
        <taxon>Euphorinae</taxon>
        <taxon>Microctonus</taxon>
    </lineage>
</organism>
<dbReference type="EMBL" id="JAQQBS010001425">
    <property type="protein sequence ID" value="KAK0157813.1"/>
    <property type="molecule type" value="Genomic_DNA"/>
</dbReference>
<sequence>MDKFVLEIIENELEINEKISILFLMLDNYNCFDKLFNLYQNYKCDTNINNYIISEFINDITEWEDKFIEALCIVKNYKVLINLGECINNLQLKYLSRETRISYKINIGAKILHKLFDSFTTHDLEIFLNSVYKDIIKDERLNNINIIELHALYWIQIGYTSISSGGGDLEKLLKHLKQQGQYDTPIYIDIEGYVRDNVKKNHFNNFKLQNDTQNNLNNAGNSQNSADTSSEEDIFIKNGICLIINEVNFPHTEYESRESSRIDALNLKKTFNGMKFEVELYNDIAAGEIIELLNKLTEINSKNYDCLVLCILSHGYPGGFISVDGTEISIDIIEQKICSSAYKNAVKILIVQACQGQNTGLAMDPNNLATDGINKIQPSKRQLTNIDNYKLFFSFMSTMKHHISIRHRTEGSWFIEDVCDVLRSQKSNGKNISIDQWSREVKKKVQSRRGYIGKGELAGQLPETRDRLAKEVFFPLYNETNT</sequence>
<dbReference type="PROSITE" id="PS50207">
    <property type="entry name" value="CASPASE_P10"/>
    <property type="match status" value="1"/>
</dbReference>
<evidence type="ECO:0000256" key="2">
    <source>
        <dbReference type="RuleBase" id="RU003971"/>
    </source>
</evidence>
<dbReference type="GO" id="GO:0006508">
    <property type="term" value="P:proteolysis"/>
    <property type="evidence" value="ECO:0007669"/>
    <property type="project" value="InterPro"/>
</dbReference>
<comment type="similarity">
    <text evidence="1 2">Belongs to the peptidase C14A family.</text>
</comment>
<dbReference type="Gene3D" id="3.40.50.1460">
    <property type="match status" value="1"/>
</dbReference>
<evidence type="ECO:0000259" key="3">
    <source>
        <dbReference type="PROSITE" id="PS50207"/>
    </source>
</evidence>
<dbReference type="Pfam" id="PF00656">
    <property type="entry name" value="Peptidase_C14"/>
    <property type="match status" value="1"/>
</dbReference>
<evidence type="ECO:0000259" key="4">
    <source>
        <dbReference type="PROSITE" id="PS50208"/>
    </source>
</evidence>
<dbReference type="GO" id="GO:0043525">
    <property type="term" value="P:positive regulation of neuron apoptotic process"/>
    <property type="evidence" value="ECO:0007669"/>
    <property type="project" value="TreeGrafter"/>
</dbReference>
<protein>
    <recommendedName>
        <fullName evidence="7">Caspase-8</fullName>
    </recommendedName>
</protein>
<gene>
    <name evidence="5" type="ORF">PV328_011503</name>
</gene>
<feature type="domain" description="Caspase family p10" evidence="3">
    <location>
        <begin position="392"/>
        <end position="423"/>
    </location>
</feature>
<dbReference type="GO" id="GO:0004197">
    <property type="term" value="F:cysteine-type endopeptidase activity"/>
    <property type="evidence" value="ECO:0007669"/>
    <property type="project" value="InterPro"/>
</dbReference>
<dbReference type="PANTHER" id="PTHR10454:SF210">
    <property type="entry name" value="CASPASE-2"/>
    <property type="match status" value="1"/>
</dbReference>
<dbReference type="InterPro" id="IPR001309">
    <property type="entry name" value="Pept_C14_p20"/>
</dbReference>
<dbReference type="InterPro" id="IPR002398">
    <property type="entry name" value="Pept_C14"/>
</dbReference>
<dbReference type="InterPro" id="IPR011600">
    <property type="entry name" value="Pept_C14_caspase"/>
</dbReference>
<dbReference type="InterPro" id="IPR002138">
    <property type="entry name" value="Pept_C14_p10"/>
</dbReference>
<evidence type="ECO:0000313" key="5">
    <source>
        <dbReference type="EMBL" id="KAK0157813.1"/>
    </source>
</evidence>
<dbReference type="InterPro" id="IPR015917">
    <property type="entry name" value="Pept_C14A"/>
</dbReference>
<keyword evidence="6" id="KW-1185">Reference proteome</keyword>
<evidence type="ECO:0008006" key="7">
    <source>
        <dbReference type="Google" id="ProtNLM"/>
    </source>
</evidence>
<feature type="domain" description="Caspase family p20" evidence="4">
    <location>
        <begin position="237"/>
        <end position="358"/>
    </location>
</feature>
<reference evidence="5" key="1">
    <citation type="journal article" date="2023" name="bioRxiv">
        <title>Scaffold-level genome assemblies of two parasitoid biocontrol wasps reveal the parthenogenesis mechanism and an associated novel virus.</title>
        <authorList>
            <person name="Inwood S."/>
            <person name="Skelly J."/>
            <person name="Guhlin J."/>
            <person name="Harrop T."/>
            <person name="Goldson S."/>
            <person name="Dearden P."/>
        </authorList>
    </citation>
    <scope>NUCLEOTIDE SEQUENCE</scope>
    <source>
        <strain evidence="5">Irish</strain>
        <tissue evidence="5">Whole body</tissue>
    </source>
</reference>
<dbReference type="AlphaFoldDB" id="A0AA39F0C7"/>
<dbReference type="Proteomes" id="UP001168990">
    <property type="component" value="Unassembled WGS sequence"/>
</dbReference>
<dbReference type="GO" id="GO:0005737">
    <property type="term" value="C:cytoplasm"/>
    <property type="evidence" value="ECO:0007669"/>
    <property type="project" value="TreeGrafter"/>
</dbReference>
<dbReference type="SUPFAM" id="SSF52129">
    <property type="entry name" value="Caspase-like"/>
    <property type="match status" value="1"/>
</dbReference>
<comment type="caution">
    <text evidence="5">The sequence shown here is derived from an EMBL/GenBank/DDBJ whole genome shotgun (WGS) entry which is preliminary data.</text>
</comment>
<dbReference type="PROSITE" id="PS50208">
    <property type="entry name" value="CASPASE_P20"/>
    <property type="match status" value="1"/>
</dbReference>
<evidence type="ECO:0000256" key="1">
    <source>
        <dbReference type="ARBA" id="ARBA00010134"/>
    </source>
</evidence>
<dbReference type="InterPro" id="IPR056259">
    <property type="entry name" value="Dredd_N"/>
</dbReference>
<dbReference type="PRINTS" id="PR00376">
    <property type="entry name" value="IL1BCENZYME"/>
</dbReference>
<reference evidence="5" key="2">
    <citation type="submission" date="2023-03" db="EMBL/GenBank/DDBJ databases">
        <authorList>
            <person name="Inwood S.N."/>
            <person name="Skelly J.G."/>
            <person name="Guhlin J."/>
            <person name="Harrop T.W.R."/>
            <person name="Goldson S.G."/>
            <person name="Dearden P.K."/>
        </authorList>
    </citation>
    <scope>NUCLEOTIDE SEQUENCE</scope>
    <source>
        <strain evidence="5">Irish</strain>
        <tissue evidence="5">Whole body</tissue>
    </source>
</reference>
<accession>A0AA39F0C7</accession>
<dbReference type="GO" id="GO:0006915">
    <property type="term" value="P:apoptotic process"/>
    <property type="evidence" value="ECO:0007669"/>
    <property type="project" value="TreeGrafter"/>
</dbReference>
<dbReference type="PANTHER" id="PTHR10454">
    <property type="entry name" value="CASPASE"/>
    <property type="match status" value="1"/>
</dbReference>
<name>A0AA39F0C7_9HYME</name>
<evidence type="ECO:0000313" key="6">
    <source>
        <dbReference type="Proteomes" id="UP001168990"/>
    </source>
</evidence>
<dbReference type="InterPro" id="IPR029030">
    <property type="entry name" value="Caspase-like_dom_sf"/>
</dbReference>
<proteinExistence type="inferred from homology"/>
<dbReference type="Pfam" id="PF23725">
    <property type="entry name" value="Dredd_N"/>
    <property type="match status" value="1"/>
</dbReference>